<dbReference type="Proteomes" id="UP000663842">
    <property type="component" value="Unassembled WGS sequence"/>
</dbReference>
<evidence type="ECO:0000313" key="3">
    <source>
        <dbReference type="EMBL" id="CAF2136476.1"/>
    </source>
</evidence>
<dbReference type="EMBL" id="CAJOBG010001330">
    <property type="protein sequence ID" value="CAF3918255.1"/>
    <property type="molecule type" value="Genomic_DNA"/>
</dbReference>
<dbReference type="EMBL" id="CAJNRF010014385">
    <property type="protein sequence ID" value="CAF2156485.1"/>
    <property type="molecule type" value="Genomic_DNA"/>
</dbReference>
<dbReference type="Pfam" id="PF04564">
    <property type="entry name" value="U-box"/>
    <property type="match status" value="1"/>
</dbReference>
<protein>
    <recommendedName>
        <fullName evidence="2">U-box domain-containing protein</fullName>
    </recommendedName>
</protein>
<evidence type="ECO:0000259" key="2">
    <source>
        <dbReference type="PROSITE" id="PS51698"/>
    </source>
</evidence>
<dbReference type="AlphaFoldDB" id="A0A816Y9J4"/>
<dbReference type="PANTHER" id="PTHR46573">
    <property type="entry name" value="WD REPEAT, SAM AND U-BOX DOMAIN-CONTAINING PROTEIN 1"/>
    <property type="match status" value="1"/>
</dbReference>
<dbReference type="InterPro" id="IPR003613">
    <property type="entry name" value="Ubox_domain"/>
</dbReference>
<evidence type="ECO:0000256" key="1">
    <source>
        <dbReference type="SAM" id="MobiDB-lite"/>
    </source>
</evidence>
<dbReference type="EMBL" id="CAJNRG010011985">
    <property type="protein sequence ID" value="CAF2136476.1"/>
    <property type="molecule type" value="Genomic_DNA"/>
</dbReference>
<dbReference type="Proteomes" id="UP000663866">
    <property type="component" value="Unassembled WGS sequence"/>
</dbReference>
<feature type="compositionally biased region" description="Basic and acidic residues" evidence="1">
    <location>
        <begin position="11"/>
        <end position="23"/>
    </location>
</feature>
<gene>
    <name evidence="5" type="ORF">OVN521_LOCUS10432</name>
    <name evidence="6" type="ORF">UXM345_LOCUS20104</name>
    <name evidence="4" type="ORF">WKI299_LOCUS31440</name>
    <name evidence="3" type="ORF">XDN619_LOCUS25921</name>
</gene>
<proteinExistence type="predicted"/>
<sequence>MMLELLDEAESEHSNAHNPHRARESELVVCEFCPESFRQDLLHQHKVTCPQNPARARVRHERPNIQHPRRPPPPPPHEIPPRVHRPPPIPPRPIRSQSQRVPTSTTTPIPDALLCPITSDIFKDPVLAEDGHTYERQAIVQWIRQEGTSPITREPLSEKKLRRNHTIRKLVDELHLNS</sequence>
<dbReference type="SMART" id="SM00504">
    <property type="entry name" value="Ubox"/>
    <property type="match status" value="1"/>
</dbReference>
<comment type="caution">
    <text evidence="4">The sequence shown here is derived from an EMBL/GenBank/DDBJ whole genome shotgun (WGS) entry which is preliminary data.</text>
</comment>
<evidence type="ECO:0000313" key="7">
    <source>
        <dbReference type="Proteomes" id="UP000663856"/>
    </source>
</evidence>
<evidence type="ECO:0000313" key="5">
    <source>
        <dbReference type="EMBL" id="CAF3918255.1"/>
    </source>
</evidence>
<dbReference type="EMBL" id="CAJOBF010002949">
    <property type="protein sequence ID" value="CAF4065539.1"/>
    <property type="molecule type" value="Genomic_DNA"/>
</dbReference>
<evidence type="ECO:0000313" key="6">
    <source>
        <dbReference type="EMBL" id="CAF4065539.1"/>
    </source>
</evidence>
<dbReference type="CDD" id="cd16655">
    <property type="entry name" value="RING-Ubox_WDSUB1-like"/>
    <property type="match status" value="1"/>
</dbReference>
<reference evidence="4" key="1">
    <citation type="submission" date="2021-02" db="EMBL/GenBank/DDBJ databases">
        <authorList>
            <person name="Nowell W R."/>
        </authorList>
    </citation>
    <scope>NUCLEOTIDE SEQUENCE</scope>
</reference>
<feature type="compositionally biased region" description="Acidic residues" evidence="1">
    <location>
        <begin position="1"/>
        <end position="10"/>
    </location>
</feature>
<evidence type="ECO:0000313" key="8">
    <source>
        <dbReference type="Proteomes" id="UP000663866"/>
    </source>
</evidence>
<name>A0A816Y9J4_9BILA</name>
<dbReference type="InterPro" id="IPR052085">
    <property type="entry name" value="WD-SAM-U-box"/>
</dbReference>
<dbReference type="GO" id="GO:0004842">
    <property type="term" value="F:ubiquitin-protein transferase activity"/>
    <property type="evidence" value="ECO:0007669"/>
    <property type="project" value="InterPro"/>
</dbReference>
<evidence type="ECO:0000313" key="4">
    <source>
        <dbReference type="EMBL" id="CAF2156485.1"/>
    </source>
</evidence>
<dbReference type="PROSITE" id="PS51698">
    <property type="entry name" value="U_BOX"/>
    <property type="match status" value="1"/>
</dbReference>
<dbReference type="GO" id="GO:0016567">
    <property type="term" value="P:protein ubiquitination"/>
    <property type="evidence" value="ECO:0007669"/>
    <property type="project" value="InterPro"/>
</dbReference>
<dbReference type="InterPro" id="IPR013083">
    <property type="entry name" value="Znf_RING/FYVE/PHD"/>
</dbReference>
<accession>A0A816Y9J4</accession>
<feature type="region of interest" description="Disordered" evidence="1">
    <location>
        <begin position="52"/>
        <end position="110"/>
    </location>
</feature>
<dbReference type="Proteomes" id="UP000663887">
    <property type="component" value="Unassembled WGS sequence"/>
</dbReference>
<dbReference type="Proteomes" id="UP000663856">
    <property type="component" value="Unassembled WGS sequence"/>
</dbReference>
<feature type="domain" description="U-box" evidence="2">
    <location>
        <begin position="108"/>
        <end position="178"/>
    </location>
</feature>
<feature type="region of interest" description="Disordered" evidence="1">
    <location>
        <begin position="1"/>
        <end position="23"/>
    </location>
</feature>
<organism evidence="4 7">
    <name type="scientific">Rotaria magnacalcarata</name>
    <dbReference type="NCBI Taxonomy" id="392030"/>
    <lineage>
        <taxon>Eukaryota</taxon>
        <taxon>Metazoa</taxon>
        <taxon>Spiralia</taxon>
        <taxon>Gnathifera</taxon>
        <taxon>Rotifera</taxon>
        <taxon>Eurotatoria</taxon>
        <taxon>Bdelloidea</taxon>
        <taxon>Philodinida</taxon>
        <taxon>Philodinidae</taxon>
        <taxon>Rotaria</taxon>
    </lineage>
</organism>
<dbReference type="Gene3D" id="3.30.40.10">
    <property type="entry name" value="Zinc/RING finger domain, C3HC4 (zinc finger)"/>
    <property type="match status" value="1"/>
</dbReference>
<keyword evidence="8" id="KW-1185">Reference proteome</keyword>
<dbReference type="SUPFAM" id="SSF57850">
    <property type="entry name" value="RING/U-box"/>
    <property type="match status" value="1"/>
</dbReference>
<dbReference type="PANTHER" id="PTHR46573:SF1">
    <property type="entry name" value="WD REPEAT, SAM AND U-BOX DOMAIN-CONTAINING PROTEIN 1"/>
    <property type="match status" value="1"/>
</dbReference>